<accession>A0A366HPI3</accession>
<dbReference type="EMBL" id="QNRR01000003">
    <property type="protein sequence ID" value="RBP45420.1"/>
    <property type="molecule type" value="Genomic_DNA"/>
</dbReference>
<evidence type="ECO:0000256" key="1">
    <source>
        <dbReference type="SAM" id="MobiDB-lite"/>
    </source>
</evidence>
<gene>
    <name evidence="2" type="ORF">DES53_103419</name>
</gene>
<organism evidence="2 3">
    <name type="scientific">Roseimicrobium gellanilyticum</name>
    <dbReference type="NCBI Taxonomy" id="748857"/>
    <lineage>
        <taxon>Bacteria</taxon>
        <taxon>Pseudomonadati</taxon>
        <taxon>Verrucomicrobiota</taxon>
        <taxon>Verrucomicrobiia</taxon>
        <taxon>Verrucomicrobiales</taxon>
        <taxon>Verrucomicrobiaceae</taxon>
        <taxon>Roseimicrobium</taxon>
    </lineage>
</organism>
<reference evidence="2 3" key="1">
    <citation type="submission" date="2018-06" db="EMBL/GenBank/DDBJ databases">
        <title>Genomic Encyclopedia of Type Strains, Phase IV (KMG-IV): sequencing the most valuable type-strain genomes for metagenomic binning, comparative biology and taxonomic classification.</title>
        <authorList>
            <person name="Goeker M."/>
        </authorList>
    </citation>
    <scope>NUCLEOTIDE SEQUENCE [LARGE SCALE GENOMIC DNA]</scope>
    <source>
        <strain evidence="2 3">DSM 25532</strain>
    </source>
</reference>
<keyword evidence="3" id="KW-1185">Reference proteome</keyword>
<name>A0A366HPI3_9BACT</name>
<feature type="compositionally biased region" description="Polar residues" evidence="1">
    <location>
        <begin position="62"/>
        <end position="73"/>
    </location>
</feature>
<sequence>MNAPIPSIKVPLSHRAGARLYSWRACFVAVATVHFLALNLPAQSDPSKPAEVSVRRRFVPSPATNGSGATFSSLRQEELGDPGVLTFIAHAGVGDSFPVQEEGKPKDFDVIVKSGDDDKLVLEFSQDGKPAFAPITLGRDWTPAQSGNVKTPQFQYEFKYPSVSVSGKAKTVTDKAMIIVRRIPLNYAFSTATEKGTRLYTVRFDGTEIQTLRDALRYAFPGDNVVLSPSAEQQVLPGFEVRNVRLSELARTIEFLSEGRLMVEMVEKDAEMPGNIWRISGNRPTSATKGEVKMRAVATPHLFADEKVAAKIELDVLRELEHLRLDTAVSASVAAHGTMTRGNSTSVQRLTSQKVFVLVGSEEGVDGLESFLKAAELRAAEEAATKKALATAAVPKMRAVAAPHVFQNASRLDKVRKAAEEMISLRATLVRAVAQSYGVIEDLGIGAQLESRPEQKLFVLFGPEDMLDGMESFILAAEKLAVDEDALAETQRNKDKP</sequence>
<evidence type="ECO:0000313" key="2">
    <source>
        <dbReference type="EMBL" id="RBP45420.1"/>
    </source>
</evidence>
<dbReference type="AlphaFoldDB" id="A0A366HPI3"/>
<protein>
    <submittedName>
        <fullName evidence="2">Uncharacterized protein</fullName>
    </submittedName>
</protein>
<dbReference type="Proteomes" id="UP000253426">
    <property type="component" value="Unassembled WGS sequence"/>
</dbReference>
<comment type="caution">
    <text evidence="2">The sequence shown here is derived from an EMBL/GenBank/DDBJ whole genome shotgun (WGS) entry which is preliminary data.</text>
</comment>
<proteinExistence type="predicted"/>
<evidence type="ECO:0000313" key="3">
    <source>
        <dbReference type="Proteomes" id="UP000253426"/>
    </source>
</evidence>
<feature type="region of interest" description="Disordered" evidence="1">
    <location>
        <begin position="44"/>
        <end position="73"/>
    </location>
</feature>